<evidence type="ECO:0000256" key="5">
    <source>
        <dbReference type="ARBA" id="ARBA00022475"/>
    </source>
</evidence>
<evidence type="ECO:0000256" key="1">
    <source>
        <dbReference type="ARBA" id="ARBA00004435"/>
    </source>
</evidence>
<evidence type="ECO:0000256" key="4">
    <source>
        <dbReference type="ARBA" id="ARBA00022427"/>
    </source>
</evidence>
<dbReference type="EMBL" id="JAAWVQ010013353">
    <property type="protein sequence ID" value="MBN3271740.1"/>
    <property type="molecule type" value="Genomic_DNA"/>
</dbReference>
<evidence type="ECO:0000256" key="8">
    <source>
        <dbReference type="ARBA" id="ARBA00022989"/>
    </source>
</evidence>
<keyword evidence="7" id="KW-0965">Cell junction</keyword>
<dbReference type="Gene3D" id="1.20.140.150">
    <property type="match status" value="1"/>
</dbReference>
<keyword evidence="12" id="KW-1185">Reference proteome</keyword>
<feature type="transmembrane region" description="Helical" evidence="10">
    <location>
        <begin position="181"/>
        <end position="204"/>
    </location>
</feature>
<comment type="caution">
    <text evidence="11">The sequence shown here is derived from an EMBL/GenBank/DDBJ whole genome shotgun (WGS) entry which is preliminary data.</text>
</comment>
<gene>
    <name evidence="11" type="primary">Cldn4_8</name>
    <name evidence="11" type="ORF">GTO93_0005121</name>
</gene>
<proteinExistence type="inferred from homology"/>
<evidence type="ECO:0000256" key="6">
    <source>
        <dbReference type="ARBA" id="ARBA00022692"/>
    </source>
</evidence>
<dbReference type="PANTHER" id="PTHR12002">
    <property type="entry name" value="CLAUDIN"/>
    <property type="match status" value="1"/>
</dbReference>
<dbReference type="PRINTS" id="PR01077">
    <property type="entry name" value="CLAUDIN"/>
</dbReference>
<keyword evidence="6 10" id="KW-0812">Transmembrane</keyword>
<dbReference type="InterPro" id="IPR006187">
    <property type="entry name" value="Claudin"/>
</dbReference>
<dbReference type="Proteomes" id="UP001166093">
    <property type="component" value="Unassembled WGS sequence"/>
</dbReference>
<protein>
    <submittedName>
        <fullName evidence="11">CLD4 protein</fullName>
    </submittedName>
</protein>
<feature type="transmembrane region" description="Helical" evidence="10">
    <location>
        <begin position="125"/>
        <end position="150"/>
    </location>
</feature>
<evidence type="ECO:0000256" key="7">
    <source>
        <dbReference type="ARBA" id="ARBA00022949"/>
    </source>
</evidence>
<dbReference type="InterPro" id="IPR004031">
    <property type="entry name" value="PMP22/EMP/MP20/Claudin"/>
</dbReference>
<feature type="transmembrane region" description="Helical" evidence="10">
    <location>
        <begin position="12"/>
        <end position="34"/>
    </location>
</feature>
<comment type="similarity">
    <text evidence="3">Belongs to the claudin family.</text>
</comment>
<feature type="transmembrane region" description="Helical" evidence="10">
    <location>
        <begin position="93"/>
        <end position="113"/>
    </location>
</feature>
<evidence type="ECO:0000256" key="9">
    <source>
        <dbReference type="ARBA" id="ARBA00023136"/>
    </source>
</evidence>
<feature type="non-terminal residue" evidence="11">
    <location>
        <position position="267"/>
    </location>
</feature>
<dbReference type="Pfam" id="PF13903">
    <property type="entry name" value="Claudin_2"/>
    <property type="match status" value="1"/>
</dbReference>
<name>A0ABS2XC99_POLSP</name>
<feature type="non-terminal residue" evidence="11">
    <location>
        <position position="1"/>
    </location>
</feature>
<sequence>MPYLADTTNLQFISFWLGTVGWILVTVAVGLIQWRVWYVADQTIITSGVAWVGIWRTCFFSDRLVSPELRVMYCQYISMLDTFTPVEICVSQVLMVLGIFAGAVGNAVSVYTFRNIFFRMNEARSLRITFSLGGALYILSSVCVVISVGWNINSVLRNHTIDFPANFYMPSSPSTQEVGSAIYVGISAAILLLFSGIVFVCYMFPERHGPRIYLEDSLESINVSSLNPSNSRCTPSAVSRDNQSSHELAMDNPAFQSHENITIFRAE</sequence>
<reference evidence="11" key="1">
    <citation type="journal article" date="2021" name="Cell">
        <title>Tracing the genetic footprints of vertebrate landing in non-teleost ray-finned fishes.</title>
        <authorList>
            <person name="Bi X."/>
            <person name="Wang K."/>
            <person name="Yang L."/>
            <person name="Pan H."/>
            <person name="Jiang H."/>
            <person name="Wei Q."/>
            <person name="Fang M."/>
            <person name="Yu H."/>
            <person name="Zhu C."/>
            <person name="Cai Y."/>
            <person name="He Y."/>
            <person name="Gan X."/>
            <person name="Zeng H."/>
            <person name="Yu D."/>
            <person name="Zhu Y."/>
            <person name="Jiang H."/>
            <person name="Qiu Q."/>
            <person name="Yang H."/>
            <person name="Zhang Y.E."/>
            <person name="Wang W."/>
            <person name="Zhu M."/>
            <person name="He S."/>
            <person name="Zhang G."/>
        </authorList>
    </citation>
    <scope>NUCLEOTIDE SEQUENCE</scope>
    <source>
        <strain evidence="11">Pddl_001</strain>
    </source>
</reference>
<evidence type="ECO:0000313" key="12">
    <source>
        <dbReference type="Proteomes" id="UP001166093"/>
    </source>
</evidence>
<keyword evidence="8 10" id="KW-1133">Transmembrane helix</keyword>
<evidence type="ECO:0000256" key="10">
    <source>
        <dbReference type="SAM" id="Phobius"/>
    </source>
</evidence>
<keyword evidence="5" id="KW-1003">Cell membrane</keyword>
<evidence type="ECO:0000313" key="11">
    <source>
        <dbReference type="EMBL" id="MBN3271740.1"/>
    </source>
</evidence>
<organism evidence="11 12">
    <name type="scientific">Polyodon spathula</name>
    <name type="common">North American paddlefish</name>
    <name type="synonym">Squalus spathula</name>
    <dbReference type="NCBI Taxonomy" id="7913"/>
    <lineage>
        <taxon>Eukaryota</taxon>
        <taxon>Metazoa</taxon>
        <taxon>Chordata</taxon>
        <taxon>Craniata</taxon>
        <taxon>Vertebrata</taxon>
        <taxon>Euteleostomi</taxon>
        <taxon>Actinopterygii</taxon>
        <taxon>Chondrostei</taxon>
        <taxon>Acipenseriformes</taxon>
        <taxon>Polyodontidae</taxon>
        <taxon>Polyodon</taxon>
    </lineage>
</organism>
<accession>A0ABS2XC99</accession>
<evidence type="ECO:0000256" key="2">
    <source>
        <dbReference type="ARBA" id="ARBA00004651"/>
    </source>
</evidence>
<keyword evidence="9 10" id="KW-0472">Membrane</keyword>
<keyword evidence="4" id="KW-0796">Tight junction</keyword>
<evidence type="ECO:0000256" key="3">
    <source>
        <dbReference type="ARBA" id="ARBA00008295"/>
    </source>
</evidence>
<comment type="subcellular location">
    <subcellularLocation>
        <location evidence="1">Cell junction</location>
        <location evidence="1">Tight junction</location>
    </subcellularLocation>
    <subcellularLocation>
        <location evidence="2">Cell membrane</location>
        <topology evidence="2">Multi-pass membrane protein</topology>
    </subcellularLocation>
</comment>